<keyword evidence="5" id="KW-1185">Reference proteome</keyword>
<dbReference type="RefSeq" id="XP_007869605.1">
    <property type="nucleotide sequence ID" value="XM_007871414.1"/>
</dbReference>
<dbReference type="AlphaFoldDB" id="S7RGQ1"/>
<dbReference type="OMA" id="ISGMYFA"/>
<evidence type="ECO:0000256" key="2">
    <source>
        <dbReference type="ARBA" id="ARBA00022857"/>
    </source>
</evidence>
<organism evidence="4 5">
    <name type="scientific">Gloeophyllum trabeum (strain ATCC 11539 / FP-39264 / Madison 617)</name>
    <name type="common">Brown rot fungus</name>
    <dbReference type="NCBI Taxonomy" id="670483"/>
    <lineage>
        <taxon>Eukaryota</taxon>
        <taxon>Fungi</taxon>
        <taxon>Dikarya</taxon>
        <taxon>Basidiomycota</taxon>
        <taxon>Agaricomycotina</taxon>
        <taxon>Agaricomycetes</taxon>
        <taxon>Gloeophyllales</taxon>
        <taxon>Gloeophyllaceae</taxon>
        <taxon>Gloeophyllum</taxon>
    </lineage>
</organism>
<evidence type="ECO:0000256" key="1">
    <source>
        <dbReference type="ARBA" id="ARBA00006484"/>
    </source>
</evidence>
<accession>S7RGQ1</accession>
<dbReference type="KEGG" id="gtr:GLOTRDRAFT_48409"/>
<sequence>MGITGSSHVRAGFDPSTDIPDLTGRVAIVTGANAGIGFNTVLHLARRGAKVYLGARNEAKAKAALSRLQREGLGPLNGEVLWLKLDLSDPREARKAAEWFLEKEERLDILGDALLHLILDKSVLMQSLLLPLMQETAKLPRTDVRIVNLTSSAHKWLVNPRFDSLASWNNTFADSWFPKMMVYAYSKLANVLWTKELQRRLRASDSPIICTAVHPGHVLSERNMTRVSAWPLGSYIVGLSALANDTPFFGAYTSVFAAASPIVRDEAGKWEGGYVVPYGRLEECGPEGAREDLARELWETTEKILDGIS</sequence>
<protein>
    <submittedName>
        <fullName evidence="4">NAD P-binding protein</fullName>
    </submittedName>
</protein>
<dbReference type="Pfam" id="PF00106">
    <property type="entry name" value="adh_short"/>
    <property type="match status" value="1"/>
</dbReference>
<reference evidence="4 5" key="1">
    <citation type="journal article" date="2012" name="Science">
        <title>The Paleozoic origin of enzymatic lignin decomposition reconstructed from 31 fungal genomes.</title>
        <authorList>
            <person name="Floudas D."/>
            <person name="Binder M."/>
            <person name="Riley R."/>
            <person name="Barry K."/>
            <person name="Blanchette R.A."/>
            <person name="Henrissat B."/>
            <person name="Martinez A.T."/>
            <person name="Otillar R."/>
            <person name="Spatafora J.W."/>
            <person name="Yadav J.S."/>
            <person name="Aerts A."/>
            <person name="Benoit I."/>
            <person name="Boyd A."/>
            <person name="Carlson A."/>
            <person name="Copeland A."/>
            <person name="Coutinho P.M."/>
            <person name="de Vries R.P."/>
            <person name="Ferreira P."/>
            <person name="Findley K."/>
            <person name="Foster B."/>
            <person name="Gaskell J."/>
            <person name="Glotzer D."/>
            <person name="Gorecki P."/>
            <person name="Heitman J."/>
            <person name="Hesse C."/>
            <person name="Hori C."/>
            <person name="Igarashi K."/>
            <person name="Jurgens J.A."/>
            <person name="Kallen N."/>
            <person name="Kersten P."/>
            <person name="Kohler A."/>
            <person name="Kuees U."/>
            <person name="Kumar T.K.A."/>
            <person name="Kuo A."/>
            <person name="LaButti K."/>
            <person name="Larrondo L.F."/>
            <person name="Lindquist E."/>
            <person name="Ling A."/>
            <person name="Lombard V."/>
            <person name="Lucas S."/>
            <person name="Lundell T."/>
            <person name="Martin R."/>
            <person name="McLaughlin D.J."/>
            <person name="Morgenstern I."/>
            <person name="Morin E."/>
            <person name="Murat C."/>
            <person name="Nagy L.G."/>
            <person name="Nolan M."/>
            <person name="Ohm R.A."/>
            <person name="Patyshakuliyeva A."/>
            <person name="Rokas A."/>
            <person name="Ruiz-Duenas F.J."/>
            <person name="Sabat G."/>
            <person name="Salamov A."/>
            <person name="Samejima M."/>
            <person name="Schmutz J."/>
            <person name="Slot J.C."/>
            <person name="St John F."/>
            <person name="Stenlid J."/>
            <person name="Sun H."/>
            <person name="Sun S."/>
            <person name="Syed K."/>
            <person name="Tsang A."/>
            <person name="Wiebenga A."/>
            <person name="Young D."/>
            <person name="Pisabarro A."/>
            <person name="Eastwood D.C."/>
            <person name="Martin F."/>
            <person name="Cullen D."/>
            <person name="Grigoriev I.V."/>
            <person name="Hibbett D.S."/>
        </authorList>
    </citation>
    <scope>NUCLEOTIDE SEQUENCE [LARGE SCALE GENOMIC DNA]</scope>
    <source>
        <strain evidence="4 5">ATCC 11539</strain>
    </source>
</reference>
<evidence type="ECO:0000313" key="5">
    <source>
        <dbReference type="Proteomes" id="UP000030669"/>
    </source>
</evidence>
<name>S7RGQ1_GLOTA</name>
<dbReference type="EMBL" id="KB469309">
    <property type="protein sequence ID" value="EPQ51744.1"/>
    <property type="molecule type" value="Genomic_DNA"/>
</dbReference>
<dbReference type="SUPFAM" id="SSF51735">
    <property type="entry name" value="NAD(P)-binding Rossmann-fold domains"/>
    <property type="match status" value="1"/>
</dbReference>
<dbReference type="STRING" id="670483.S7RGQ1"/>
<dbReference type="GeneID" id="19306573"/>
<proteinExistence type="inferred from homology"/>
<dbReference type="Proteomes" id="UP000030669">
    <property type="component" value="Unassembled WGS sequence"/>
</dbReference>
<dbReference type="InterPro" id="IPR002347">
    <property type="entry name" value="SDR_fam"/>
</dbReference>
<dbReference type="InterPro" id="IPR036291">
    <property type="entry name" value="NAD(P)-bd_dom_sf"/>
</dbReference>
<evidence type="ECO:0000256" key="3">
    <source>
        <dbReference type="ARBA" id="ARBA00023002"/>
    </source>
</evidence>
<dbReference type="PANTHER" id="PTHR24320">
    <property type="entry name" value="RETINOL DEHYDROGENASE"/>
    <property type="match status" value="1"/>
</dbReference>
<dbReference type="GO" id="GO:0016491">
    <property type="term" value="F:oxidoreductase activity"/>
    <property type="evidence" value="ECO:0007669"/>
    <property type="project" value="UniProtKB-KW"/>
</dbReference>
<dbReference type="OrthoDB" id="191139at2759"/>
<gene>
    <name evidence="4" type="ORF">GLOTRDRAFT_48409</name>
</gene>
<dbReference type="PRINTS" id="PR00081">
    <property type="entry name" value="GDHRDH"/>
</dbReference>
<evidence type="ECO:0000313" key="4">
    <source>
        <dbReference type="EMBL" id="EPQ51744.1"/>
    </source>
</evidence>
<keyword evidence="2" id="KW-0521">NADP</keyword>
<dbReference type="HOGENOM" id="CLU_010194_44_6_1"/>
<dbReference type="eggNOG" id="KOG1208">
    <property type="taxonomic scope" value="Eukaryota"/>
</dbReference>
<dbReference type="Gene3D" id="3.40.50.720">
    <property type="entry name" value="NAD(P)-binding Rossmann-like Domain"/>
    <property type="match status" value="2"/>
</dbReference>
<keyword evidence="3" id="KW-0560">Oxidoreductase</keyword>
<dbReference type="PANTHER" id="PTHR24320:SF282">
    <property type="entry name" value="WW DOMAIN-CONTAINING OXIDOREDUCTASE"/>
    <property type="match status" value="1"/>
</dbReference>
<comment type="similarity">
    <text evidence="1">Belongs to the short-chain dehydrogenases/reductases (SDR) family.</text>
</comment>